<feature type="compositionally biased region" description="Low complexity" evidence="12">
    <location>
        <begin position="444"/>
        <end position="480"/>
    </location>
</feature>
<proteinExistence type="inferred from homology"/>
<comment type="subcellular location">
    <subcellularLocation>
        <location evidence="2">Secreted</location>
    </subcellularLocation>
</comment>
<evidence type="ECO:0000256" key="2">
    <source>
        <dbReference type="ARBA" id="ARBA00004613"/>
    </source>
</evidence>
<feature type="region of interest" description="Disordered" evidence="12">
    <location>
        <begin position="246"/>
        <end position="266"/>
    </location>
</feature>
<feature type="compositionally biased region" description="Low complexity" evidence="12">
    <location>
        <begin position="414"/>
        <end position="434"/>
    </location>
</feature>
<accession>A0A8H6I3Y5</accession>
<protein>
    <submittedName>
        <fullName evidence="13">Uncharacterized protein</fullName>
    </submittedName>
</protein>
<dbReference type="InterPro" id="IPR054497">
    <property type="entry name" value="LPMO_AA14"/>
</dbReference>
<keyword evidence="4" id="KW-0479">Metal-binding</keyword>
<dbReference type="GO" id="GO:0046872">
    <property type="term" value="F:metal ion binding"/>
    <property type="evidence" value="ECO:0007669"/>
    <property type="project" value="UniProtKB-KW"/>
</dbReference>
<dbReference type="Pfam" id="PF22810">
    <property type="entry name" value="LPMO_AA14"/>
    <property type="match status" value="1"/>
</dbReference>
<dbReference type="AlphaFoldDB" id="A0A8H6I3Y5"/>
<dbReference type="Proteomes" id="UP000521943">
    <property type="component" value="Unassembled WGS sequence"/>
</dbReference>
<keyword evidence="9" id="KW-1015">Disulfide bond</keyword>
<keyword evidence="10" id="KW-0325">Glycoprotein</keyword>
<reference evidence="13 14" key="1">
    <citation type="submission" date="2020-07" db="EMBL/GenBank/DDBJ databases">
        <title>Comparative genomics of pyrophilous fungi reveals a link between fire events and developmental genes.</title>
        <authorList>
            <consortium name="DOE Joint Genome Institute"/>
            <person name="Steindorff A.S."/>
            <person name="Carver A."/>
            <person name="Calhoun S."/>
            <person name="Stillman K."/>
            <person name="Liu H."/>
            <person name="Lipzen A."/>
            <person name="Pangilinan J."/>
            <person name="Labutti K."/>
            <person name="Bruns T.D."/>
            <person name="Grigoriev I.V."/>
        </authorList>
    </citation>
    <scope>NUCLEOTIDE SEQUENCE [LARGE SCALE GENOMIC DNA]</scope>
    <source>
        <strain evidence="13 14">CBS 144469</strain>
    </source>
</reference>
<evidence type="ECO:0000256" key="4">
    <source>
        <dbReference type="ARBA" id="ARBA00022723"/>
    </source>
</evidence>
<organism evidence="13 14">
    <name type="scientific">Ephemerocybe angulata</name>
    <dbReference type="NCBI Taxonomy" id="980116"/>
    <lineage>
        <taxon>Eukaryota</taxon>
        <taxon>Fungi</taxon>
        <taxon>Dikarya</taxon>
        <taxon>Basidiomycota</taxon>
        <taxon>Agaricomycotina</taxon>
        <taxon>Agaricomycetes</taxon>
        <taxon>Agaricomycetidae</taxon>
        <taxon>Agaricales</taxon>
        <taxon>Agaricineae</taxon>
        <taxon>Psathyrellaceae</taxon>
        <taxon>Ephemerocybe</taxon>
    </lineage>
</organism>
<evidence type="ECO:0000256" key="6">
    <source>
        <dbReference type="ARBA" id="ARBA00023002"/>
    </source>
</evidence>
<comment type="cofactor">
    <cofactor evidence="1">
        <name>Cu(2+)</name>
        <dbReference type="ChEBI" id="CHEBI:29036"/>
    </cofactor>
</comment>
<dbReference type="GO" id="GO:0004497">
    <property type="term" value="F:monooxygenase activity"/>
    <property type="evidence" value="ECO:0007669"/>
    <property type="project" value="UniProtKB-KW"/>
</dbReference>
<evidence type="ECO:0000256" key="9">
    <source>
        <dbReference type="ARBA" id="ARBA00023157"/>
    </source>
</evidence>
<dbReference type="OrthoDB" id="2019572at2759"/>
<keyword evidence="7" id="KW-0186">Copper</keyword>
<comment type="similarity">
    <text evidence="11">Belongs to the polysaccharide monooxygenase AA14 family.</text>
</comment>
<name>A0A8H6I3Y5_9AGAR</name>
<evidence type="ECO:0000313" key="13">
    <source>
        <dbReference type="EMBL" id="KAF6758276.1"/>
    </source>
</evidence>
<keyword evidence="3" id="KW-0964">Secreted</keyword>
<evidence type="ECO:0000256" key="8">
    <source>
        <dbReference type="ARBA" id="ARBA00023033"/>
    </source>
</evidence>
<keyword evidence="14" id="KW-1185">Reference proteome</keyword>
<evidence type="ECO:0000256" key="5">
    <source>
        <dbReference type="ARBA" id="ARBA00022729"/>
    </source>
</evidence>
<evidence type="ECO:0000256" key="1">
    <source>
        <dbReference type="ARBA" id="ARBA00001973"/>
    </source>
</evidence>
<evidence type="ECO:0000256" key="10">
    <source>
        <dbReference type="ARBA" id="ARBA00023180"/>
    </source>
</evidence>
<evidence type="ECO:0000256" key="12">
    <source>
        <dbReference type="SAM" id="MobiDB-lite"/>
    </source>
</evidence>
<keyword evidence="5" id="KW-0732">Signal</keyword>
<comment type="caution">
    <text evidence="13">The sequence shown here is derived from an EMBL/GenBank/DDBJ whole genome shotgun (WGS) entry which is preliminary data.</text>
</comment>
<evidence type="ECO:0000313" key="14">
    <source>
        <dbReference type="Proteomes" id="UP000521943"/>
    </source>
</evidence>
<dbReference type="GO" id="GO:0005576">
    <property type="term" value="C:extracellular region"/>
    <property type="evidence" value="ECO:0007669"/>
    <property type="project" value="UniProtKB-SubCell"/>
</dbReference>
<feature type="region of interest" description="Disordered" evidence="12">
    <location>
        <begin position="409"/>
        <end position="503"/>
    </location>
</feature>
<evidence type="ECO:0000256" key="11">
    <source>
        <dbReference type="ARBA" id="ARBA00046340"/>
    </source>
</evidence>
<sequence length="586" mass="62727">MKRTSTFSFQSKGGGVIVLEDDGPPGSQVRARTICYRQGVLSGTSFNYTSGDAVASGQSVPRRAGTSRADGTASSVALERDPRGSTDTLNYHPICIGLACNFSFLEPIEKIFNRIKGLLNGIHRIIQIPVPLQCDEHGKPSQNTKTSLVERGRLTHGNGRAELASDNSVNQLMGSVSSSSNHVDSTIATLMQGHRNHFKFSSAPFCAYGNERGRRTTLGVPERRTTPNHLYLLTGGSFEIEIASNRGKTELSSGSRDTSEWPDDESYAQDYDQSKAAGTVFAVSRHSDINQVTPENLVVFSVRYNTPWKRVIYYDVPASLPSCPPDGCICAWGWVPYGSKSTVPVKVLARAPVWCEGNEGACVGGAKQMIYWNQKEGNNVEVEGRDRRGEFKSPGYNMGMGMGFRDGARNDIFGGSAPAPASSSSSSSSAAGGSKPTSTQGAKANNSPTSTAAGSSSSSSSTSGSPNSLTGSSSSSDTSPAETPNPISEKAQRPQSCQRKRRRAAAERREMEYCYPLVLGGWAVWREVVLWMRVHDSQSNALTQSHRRVYGTAPAGPTSGVPVVGGIDRFTAAIDIPPLEGLLSML</sequence>
<keyword evidence="6" id="KW-0560">Oxidoreductase</keyword>
<gene>
    <name evidence="13" type="ORF">DFP72DRAFT_1043824</name>
</gene>
<evidence type="ECO:0000256" key="3">
    <source>
        <dbReference type="ARBA" id="ARBA00022525"/>
    </source>
</evidence>
<evidence type="ECO:0000256" key="7">
    <source>
        <dbReference type="ARBA" id="ARBA00023008"/>
    </source>
</evidence>
<dbReference type="EMBL" id="JACGCI010000019">
    <property type="protein sequence ID" value="KAF6758276.1"/>
    <property type="molecule type" value="Genomic_DNA"/>
</dbReference>
<keyword evidence="8" id="KW-0503">Monooxygenase</keyword>
<feature type="region of interest" description="Disordered" evidence="12">
    <location>
        <begin position="52"/>
        <end position="83"/>
    </location>
</feature>